<evidence type="ECO:0000313" key="3">
    <source>
        <dbReference type="Proteomes" id="UP000037274"/>
    </source>
</evidence>
<evidence type="ECO:0008006" key="4">
    <source>
        <dbReference type="Google" id="ProtNLM"/>
    </source>
</evidence>
<reference evidence="2 3" key="1">
    <citation type="submission" date="2015-06" db="EMBL/GenBank/DDBJ databases">
        <title>Draft genome sequence of Streptomyces leeuwenhoekii C58, which produces the novel lasso peptide, chaxapeptin.</title>
        <authorList>
            <person name="Yi Y."/>
            <person name="Hai D."/>
            <person name="Jaspars M."/>
            <person name="Sheng H."/>
            <person name="Rateb M.E."/>
            <person name="Bull A."/>
            <person name="Goodfellow M."/>
            <person name="Asenjo J.A."/>
            <person name="Ebel R."/>
        </authorList>
    </citation>
    <scope>NUCLEOTIDE SEQUENCE [LARGE SCALE GENOMIC DNA]</scope>
    <source>
        <strain evidence="2 3">C58</strain>
    </source>
</reference>
<sequence length="81" mass="8369">MGGPLETYEVTLPGGRVATMKLNEADARRYGVLDAPDTGPDTETPDTAGQTTETETPTKARTTRNKGRTATDKGGAGGGDD</sequence>
<evidence type="ECO:0000256" key="1">
    <source>
        <dbReference type="SAM" id="MobiDB-lite"/>
    </source>
</evidence>
<keyword evidence="3" id="KW-1185">Reference proteome</keyword>
<comment type="caution">
    <text evidence="2">The sequence shown here is derived from an EMBL/GenBank/DDBJ whole genome shotgun (WGS) entry which is preliminary data.</text>
</comment>
<evidence type="ECO:0000313" key="2">
    <source>
        <dbReference type="EMBL" id="KMS71757.1"/>
    </source>
</evidence>
<organism evidence="2 3">
    <name type="scientific">Streptomyces leeuwenhoekii</name>
    <dbReference type="NCBI Taxonomy" id="1437453"/>
    <lineage>
        <taxon>Bacteria</taxon>
        <taxon>Bacillati</taxon>
        <taxon>Actinomycetota</taxon>
        <taxon>Actinomycetes</taxon>
        <taxon>Kitasatosporales</taxon>
        <taxon>Streptomycetaceae</taxon>
        <taxon>Streptomyces</taxon>
    </lineage>
</organism>
<gene>
    <name evidence="2" type="ORF">ACH49_24330</name>
</gene>
<feature type="region of interest" description="Disordered" evidence="1">
    <location>
        <begin position="29"/>
        <end position="81"/>
    </location>
</feature>
<feature type="compositionally biased region" description="Low complexity" evidence="1">
    <location>
        <begin position="34"/>
        <end position="60"/>
    </location>
</feature>
<proteinExistence type="predicted"/>
<name>A0ABR5HT81_STRLW</name>
<protein>
    <recommendedName>
        <fullName evidence="4">ATP-grasp-modified RiPP</fullName>
    </recommendedName>
</protein>
<dbReference type="EMBL" id="LFEH01000117">
    <property type="protein sequence ID" value="KMS71757.1"/>
    <property type="molecule type" value="Genomic_DNA"/>
</dbReference>
<dbReference type="Proteomes" id="UP000037274">
    <property type="component" value="Unassembled WGS sequence"/>
</dbReference>
<accession>A0ABR5HT81</accession>
<dbReference type="RefSeq" id="WP_048573945.1">
    <property type="nucleotide sequence ID" value="NZ_LFEH01000117.1"/>
</dbReference>